<name>A0AAV9H9Q4_9PEZI</name>
<feature type="compositionally biased region" description="Acidic residues" evidence="2">
    <location>
        <begin position="358"/>
        <end position="375"/>
    </location>
</feature>
<proteinExistence type="inferred from homology"/>
<comment type="caution">
    <text evidence="4">The sequence shown here is derived from an EMBL/GenBank/DDBJ whole genome shotgun (WGS) entry which is preliminary data.</text>
</comment>
<comment type="similarity">
    <text evidence="1">Belongs to the IWR1/SLC7A6OS family.</text>
</comment>
<keyword evidence="5" id="KW-1185">Reference proteome</keyword>
<feature type="compositionally biased region" description="Basic and acidic residues" evidence="2">
    <location>
        <begin position="1"/>
        <end position="30"/>
    </location>
</feature>
<reference evidence="4" key="2">
    <citation type="submission" date="2023-06" db="EMBL/GenBank/DDBJ databases">
        <authorList>
            <consortium name="Lawrence Berkeley National Laboratory"/>
            <person name="Mondo S.J."/>
            <person name="Hensen N."/>
            <person name="Bonometti L."/>
            <person name="Westerberg I."/>
            <person name="Brannstrom I.O."/>
            <person name="Guillou S."/>
            <person name="Cros-Aarteil S."/>
            <person name="Calhoun S."/>
            <person name="Haridas S."/>
            <person name="Kuo A."/>
            <person name="Pangilinan J."/>
            <person name="Riley R."/>
            <person name="Labutti K."/>
            <person name="Andreopoulos B."/>
            <person name="Lipzen A."/>
            <person name="Chen C."/>
            <person name="Yanf M."/>
            <person name="Daum C."/>
            <person name="Ng V."/>
            <person name="Clum A."/>
            <person name="Steindorff A."/>
            <person name="Ohm R."/>
            <person name="Martin F."/>
            <person name="Silar P."/>
            <person name="Natvig D."/>
            <person name="Lalanne C."/>
            <person name="Gautier V."/>
            <person name="Ament-Velasquez S.L."/>
            <person name="Kruys A."/>
            <person name="Hutchinson M.I."/>
            <person name="Powell A.J."/>
            <person name="Barry K."/>
            <person name="Miller A.N."/>
            <person name="Grigoriev I.V."/>
            <person name="Debuchy R."/>
            <person name="Gladieux P."/>
            <person name="Thoren M.H."/>
            <person name="Johannesson H."/>
        </authorList>
    </citation>
    <scope>NUCLEOTIDE SEQUENCE</scope>
    <source>
        <strain evidence="4">PSN324</strain>
    </source>
</reference>
<feature type="compositionally biased region" description="Basic and acidic residues" evidence="2">
    <location>
        <begin position="176"/>
        <end position="191"/>
    </location>
</feature>
<organism evidence="4 5">
    <name type="scientific">Cladorrhinum samala</name>
    <dbReference type="NCBI Taxonomy" id="585594"/>
    <lineage>
        <taxon>Eukaryota</taxon>
        <taxon>Fungi</taxon>
        <taxon>Dikarya</taxon>
        <taxon>Ascomycota</taxon>
        <taxon>Pezizomycotina</taxon>
        <taxon>Sordariomycetes</taxon>
        <taxon>Sordariomycetidae</taxon>
        <taxon>Sordariales</taxon>
        <taxon>Podosporaceae</taxon>
        <taxon>Cladorrhinum</taxon>
    </lineage>
</organism>
<dbReference type="GO" id="GO:0006606">
    <property type="term" value="P:protein import into nucleus"/>
    <property type="evidence" value="ECO:0007669"/>
    <property type="project" value="InterPro"/>
</dbReference>
<feature type="domain" description="Transcription factor Iwr1" evidence="3">
    <location>
        <begin position="314"/>
        <end position="386"/>
    </location>
</feature>
<dbReference type="PANTHER" id="PTHR28063">
    <property type="entry name" value="RNA POLYMERASE II NUCLEAR LOCALIZATION PROTEIN IWR1"/>
    <property type="match status" value="1"/>
</dbReference>
<dbReference type="GO" id="GO:0005737">
    <property type="term" value="C:cytoplasm"/>
    <property type="evidence" value="ECO:0007669"/>
    <property type="project" value="TreeGrafter"/>
</dbReference>
<gene>
    <name evidence="4" type="ORF">QBC42DRAFT_280875</name>
</gene>
<evidence type="ECO:0000259" key="3">
    <source>
        <dbReference type="Pfam" id="PF08574"/>
    </source>
</evidence>
<dbReference type="PANTHER" id="PTHR28063:SF1">
    <property type="entry name" value="RNA POLYMERASE II NUCLEAR LOCALIZATION PROTEIN IWR1"/>
    <property type="match status" value="1"/>
</dbReference>
<feature type="compositionally biased region" description="Basic and acidic residues" evidence="2">
    <location>
        <begin position="72"/>
        <end position="87"/>
    </location>
</feature>
<dbReference type="InterPro" id="IPR013883">
    <property type="entry name" value="TF_Iwr1_dom"/>
</dbReference>
<evidence type="ECO:0000256" key="2">
    <source>
        <dbReference type="SAM" id="MobiDB-lite"/>
    </source>
</evidence>
<reference evidence="4" key="1">
    <citation type="journal article" date="2023" name="Mol. Phylogenet. Evol.">
        <title>Genome-scale phylogeny and comparative genomics of the fungal order Sordariales.</title>
        <authorList>
            <person name="Hensen N."/>
            <person name="Bonometti L."/>
            <person name="Westerberg I."/>
            <person name="Brannstrom I.O."/>
            <person name="Guillou S."/>
            <person name="Cros-Aarteil S."/>
            <person name="Calhoun S."/>
            <person name="Haridas S."/>
            <person name="Kuo A."/>
            <person name="Mondo S."/>
            <person name="Pangilinan J."/>
            <person name="Riley R."/>
            <person name="LaButti K."/>
            <person name="Andreopoulos B."/>
            <person name="Lipzen A."/>
            <person name="Chen C."/>
            <person name="Yan M."/>
            <person name="Daum C."/>
            <person name="Ng V."/>
            <person name="Clum A."/>
            <person name="Steindorff A."/>
            <person name="Ohm R.A."/>
            <person name="Martin F."/>
            <person name="Silar P."/>
            <person name="Natvig D.O."/>
            <person name="Lalanne C."/>
            <person name="Gautier V."/>
            <person name="Ament-Velasquez S.L."/>
            <person name="Kruys A."/>
            <person name="Hutchinson M.I."/>
            <person name="Powell A.J."/>
            <person name="Barry K."/>
            <person name="Miller A.N."/>
            <person name="Grigoriev I.V."/>
            <person name="Debuchy R."/>
            <person name="Gladieux P."/>
            <person name="Hiltunen Thoren M."/>
            <person name="Johannesson H."/>
        </authorList>
    </citation>
    <scope>NUCLEOTIDE SEQUENCE</scope>
    <source>
        <strain evidence="4">PSN324</strain>
    </source>
</reference>
<feature type="compositionally biased region" description="Polar residues" evidence="2">
    <location>
        <begin position="220"/>
        <end position="233"/>
    </location>
</feature>
<feature type="region of interest" description="Disordered" evidence="2">
    <location>
        <begin position="358"/>
        <end position="386"/>
    </location>
</feature>
<evidence type="ECO:0000313" key="4">
    <source>
        <dbReference type="EMBL" id="KAK4456631.1"/>
    </source>
</evidence>
<feature type="compositionally biased region" description="Basic and acidic residues" evidence="2">
    <location>
        <begin position="158"/>
        <end position="167"/>
    </location>
</feature>
<accession>A0AAV9H9Q4</accession>
<dbReference type="AlphaFoldDB" id="A0AAV9H9Q4"/>
<dbReference type="Pfam" id="PF08574">
    <property type="entry name" value="Iwr1"/>
    <property type="match status" value="1"/>
</dbReference>
<evidence type="ECO:0000313" key="5">
    <source>
        <dbReference type="Proteomes" id="UP001321749"/>
    </source>
</evidence>
<protein>
    <recommendedName>
        <fullName evidence="3">Transcription factor Iwr1 domain-containing protein</fullName>
    </recommendedName>
</protein>
<feature type="region of interest" description="Disordered" evidence="2">
    <location>
        <begin position="1"/>
        <end position="234"/>
    </location>
</feature>
<feature type="compositionally biased region" description="Basic residues" evidence="2">
    <location>
        <begin position="271"/>
        <end position="283"/>
    </location>
</feature>
<dbReference type="InterPro" id="IPR040150">
    <property type="entry name" value="Iwr1"/>
</dbReference>
<feature type="region of interest" description="Disordered" evidence="2">
    <location>
        <begin position="266"/>
        <end position="310"/>
    </location>
</feature>
<sequence length="434" mass="49077">MSEHPPDTIHVKRKRGRDEAPVDFLRVDRSKRFRSFSSSPHGWVYQRKQLNPPKPANDVASESSEPLIQPTKEGDEKRAPRPKKEDPEPLSSKPAENPALQVHASDEALQRSQAAPDASQPTSDSDGIRKFHLSKSVLPPSPSRLAKRRGSPAVFVERIPKRPKSTDLKPQVVKTILDETSQKTQIDKSQDEPATFEGASKTAFKRPGSNARTKQKVAENKTTSLPPSLSNPLGNMDDLSRAMDIWTLNEISKNLNVMENKGKYSPATAKIKPKAPKNRLHQRHAAEEQAKAETPAPSMDGTAMDVDSDATDDDDYIIETYERVPAERLRDQAVPAHHVGLLVFDNEPDMEEFFYGNEDETDDEFPEDEEDEDAENYYTHDYPDEDLDWDDEFDRNACRFATQNDSDNEEWDERDFSDEVWERVQGMNPSARPG</sequence>
<dbReference type="Proteomes" id="UP001321749">
    <property type="component" value="Unassembled WGS sequence"/>
</dbReference>
<evidence type="ECO:0000256" key="1">
    <source>
        <dbReference type="ARBA" id="ARBA00010218"/>
    </source>
</evidence>
<dbReference type="EMBL" id="MU865185">
    <property type="protein sequence ID" value="KAK4456631.1"/>
    <property type="molecule type" value="Genomic_DNA"/>
</dbReference>